<evidence type="ECO:0000313" key="2">
    <source>
        <dbReference type="EMBL" id="TKV60319.1"/>
    </source>
</evidence>
<sequence length="59" mass="5727">MTDPWCGLAGTATTVTRVEPAVAAVLAVVLTVALTNAARPPDDATSGGRAPSCACLTGG</sequence>
<evidence type="ECO:0000256" key="1">
    <source>
        <dbReference type="SAM" id="MobiDB-lite"/>
    </source>
</evidence>
<organism evidence="2 3">
    <name type="scientific">Nakamurella flava</name>
    <dbReference type="NCBI Taxonomy" id="2576308"/>
    <lineage>
        <taxon>Bacteria</taxon>
        <taxon>Bacillati</taxon>
        <taxon>Actinomycetota</taxon>
        <taxon>Actinomycetes</taxon>
        <taxon>Nakamurellales</taxon>
        <taxon>Nakamurellaceae</taxon>
        <taxon>Nakamurella</taxon>
    </lineage>
</organism>
<comment type="caution">
    <text evidence="2">The sequence shown here is derived from an EMBL/GenBank/DDBJ whole genome shotgun (WGS) entry which is preliminary data.</text>
</comment>
<dbReference type="Proteomes" id="UP000306985">
    <property type="component" value="Unassembled WGS sequence"/>
</dbReference>
<dbReference type="EMBL" id="SZZH01000001">
    <property type="protein sequence ID" value="TKV60319.1"/>
    <property type="molecule type" value="Genomic_DNA"/>
</dbReference>
<accession>A0A4U6QJG3</accession>
<protein>
    <submittedName>
        <fullName evidence="2">Uncharacterized protein</fullName>
    </submittedName>
</protein>
<keyword evidence="3" id="KW-1185">Reference proteome</keyword>
<feature type="region of interest" description="Disordered" evidence="1">
    <location>
        <begin position="38"/>
        <end position="59"/>
    </location>
</feature>
<name>A0A4U6QJG3_9ACTN</name>
<reference evidence="2 3" key="1">
    <citation type="submission" date="2019-05" db="EMBL/GenBank/DDBJ databases">
        <title>Nakamurella sp. N5BH11, whole genome shotgun sequence.</title>
        <authorList>
            <person name="Tuo L."/>
        </authorList>
    </citation>
    <scope>NUCLEOTIDE SEQUENCE [LARGE SCALE GENOMIC DNA]</scope>
    <source>
        <strain evidence="2 3">N5BH11</strain>
    </source>
</reference>
<dbReference type="AlphaFoldDB" id="A0A4U6QJG3"/>
<evidence type="ECO:0000313" key="3">
    <source>
        <dbReference type="Proteomes" id="UP000306985"/>
    </source>
</evidence>
<gene>
    <name evidence="2" type="ORF">FDO65_00930</name>
</gene>
<proteinExistence type="predicted"/>
<dbReference type="RefSeq" id="WP_137447622.1">
    <property type="nucleotide sequence ID" value="NZ_SZZH01000001.1"/>
</dbReference>